<sequence length="124" mass="13759">MPFFQMVSSPIKRERAPRAGSEVLALVASPGSGSLRDPAHAFRVVRCTHASGLGSHNRMTRARLLTVYLSSHAAFNALIILSLIQWSSYVKLTILQLQKFRSHCSKVTHELRSCSLNSSRIINI</sequence>
<protein>
    <submittedName>
        <fullName evidence="2">Uncharacterized protein</fullName>
    </submittedName>
</protein>
<evidence type="ECO:0000313" key="3">
    <source>
        <dbReference type="Proteomes" id="UP000800092"/>
    </source>
</evidence>
<gene>
    <name evidence="2" type="ORF">EV356DRAFT_227740</name>
</gene>
<keyword evidence="3" id="KW-1185">Reference proteome</keyword>
<reference evidence="2" key="1">
    <citation type="journal article" date="2020" name="Stud. Mycol.">
        <title>101 Dothideomycetes genomes: a test case for predicting lifestyles and emergence of pathogens.</title>
        <authorList>
            <person name="Haridas S."/>
            <person name="Albert R."/>
            <person name="Binder M."/>
            <person name="Bloem J."/>
            <person name="Labutti K."/>
            <person name="Salamov A."/>
            <person name="Andreopoulos B."/>
            <person name="Baker S."/>
            <person name="Barry K."/>
            <person name="Bills G."/>
            <person name="Bluhm B."/>
            <person name="Cannon C."/>
            <person name="Castanera R."/>
            <person name="Culley D."/>
            <person name="Daum C."/>
            <person name="Ezra D."/>
            <person name="Gonzalez J."/>
            <person name="Henrissat B."/>
            <person name="Kuo A."/>
            <person name="Liang C."/>
            <person name="Lipzen A."/>
            <person name="Lutzoni F."/>
            <person name="Magnuson J."/>
            <person name="Mondo S."/>
            <person name="Nolan M."/>
            <person name="Ohm R."/>
            <person name="Pangilinan J."/>
            <person name="Park H.-J."/>
            <person name="Ramirez L."/>
            <person name="Alfaro M."/>
            <person name="Sun H."/>
            <person name="Tritt A."/>
            <person name="Yoshinaga Y."/>
            <person name="Zwiers L.-H."/>
            <person name="Turgeon B."/>
            <person name="Goodwin S."/>
            <person name="Spatafora J."/>
            <person name="Crous P."/>
            <person name="Grigoriev I."/>
        </authorList>
    </citation>
    <scope>NUCLEOTIDE SEQUENCE</scope>
    <source>
        <strain evidence="2">Tuck. ex Michener</strain>
    </source>
</reference>
<dbReference type="EMBL" id="ML991774">
    <property type="protein sequence ID" value="KAF2239030.1"/>
    <property type="molecule type" value="Genomic_DNA"/>
</dbReference>
<feature type="transmembrane region" description="Helical" evidence="1">
    <location>
        <begin position="65"/>
        <end position="86"/>
    </location>
</feature>
<dbReference type="Proteomes" id="UP000800092">
    <property type="component" value="Unassembled WGS sequence"/>
</dbReference>
<keyword evidence="1" id="KW-1133">Transmembrane helix</keyword>
<dbReference type="AlphaFoldDB" id="A0A6A6HNJ1"/>
<proteinExistence type="predicted"/>
<organism evidence="2 3">
    <name type="scientific">Viridothelium virens</name>
    <name type="common">Speckled blister lichen</name>
    <name type="synonym">Trypethelium virens</name>
    <dbReference type="NCBI Taxonomy" id="1048519"/>
    <lineage>
        <taxon>Eukaryota</taxon>
        <taxon>Fungi</taxon>
        <taxon>Dikarya</taxon>
        <taxon>Ascomycota</taxon>
        <taxon>Pezizomycotina</taxon>
        <taxon>Dothideomycetes</taxon>
        <taxon>Dothideomycetes incertae sedis</taxon>
        <taxon>Trypetheliales</taxon>
        <taxon>Trypetheliaceae</taxon>
        <taxon>Viridothelium</taxon>
    </lineage>
</organism>
<keyword evidence="1" id="KW-0812">Transmembrane</keyword>
<name>A0A6A6HNJ1_VIRVR</name>
<keyword evidence="1" id="KW-0472">Membrane</keyword>
<evidence type="ECO:0000256" key="1">
    <source>
        <dbReference type="SAM" id="Phobius"/>
    </source>
</evidence>
<accession>A0A6A6HNJ1</accession>
<evidence type="ECO:0000313" key="2">
    <source>
        <dbReference type="EMBL" id="KAF2239030.1"/>
    </source>
</evidence>